<sequence length="22" mass="2438">LARTLGLDVDRPRNLAKTVTVE</sequence>
<accession>A0A6J4TV06</accession>
<evidence type="ECO:0000313" key="1">
    <source>
        <dbReference type="EMBL" id="CAA9532711.1"/>
    </source>
</evidence>
<protein>
    <submittedName>
        <fullName evidence="1">Glutamine--fructose-6-phosphate aminotransferase [isomerizing]</fullName>
        <ecNumber evidence="1">2.6.1.16</ecNumber>
    </submittedName>
</protein>
<keyword evidence="1" id="KW-0032">Aminotransferase</keyword>
<dbReference type="EC" id="2.6.1.16" evidence="1"/>
<proteinExistence type="predicted"/>
<dbReference type="EMBL" id="CADCWC010000179">
    <property type="protein sequence ID" value="CAA9532711.1"/>
    <property type="molecule type" value="Genomic_DNA"/>
</dbReference>
<keyword evidence="1" id="KW-0808">Transferase</keyword>
<feature type="non-terminal residue" evidence="1">
    <location>
        <position position="1"/>
    </location>
</feature>
<gene>
    <name evidence="1" type="ORF">AVDCRST_MAG79-1069</name>
</gene>
<reference evidence="1" key="1">
    <citation type="submission" date="2020-02" db="EMBL/GenBank/DDBJ databases">
        <authorList>
            <person name="Meier V. D."/>
        </authorList>
    </citation>
    <scope>NUCLEOTIDE SEQUENCE</scope>
    <source>
        <strain evidence="1">AVDCRST_MAG79</strain>
    </source>
</reference>
<dbReference type="GO" id="GO:0004360">
    <property type="term" value="F:glutamine-fructose-6-phosphate transaminase (isomerizing) activity"/>
    <property type="evidence" value="ECO:0007669"/>
    <property type="project" value="UniProtKB-EC"/>
</dbReference>
<organism evidence="1">
    <name type="scientific">uncultured Thermoleophilia bacterium</name>
    <dbReference type="NCBI Taxonomy" id="1497501"/>
    <lineage>
        <taxon>Bacteria</taxon>
        <taxon>Bacillati</taxon>
        <taxon>Actinomycetota</taxon>
        <taxon>Thermoleophilia</taxon>
        <taxon>environmental samples</taxon>
    </lineage>
</organism>
<dbReference type="AlphaFoldDB" id="A0A6J4TV06"/>
<dbReference type="Gene3D" id="3.40.50.10490">
    <property type="entry name" value="Glucose-6-phosphate isomerase like protein, domain 1"/>
    <property type="match status" value="1"/>
</dbReference>
<name>A0A6J4TV06_9ACTN</name>